<accession>A0A917G6X1</accession>
<dbReference type="PANTHER" id="PTHR37299:SF1">
    <property type="entry name" value="STAGE 0 SPORULATION PROTEIN A HOMOLOG"/>
    <property type="match status" value="1"/>
</dbReference>
<organism evidence="2 3">
    <name type="scientific">Lysinibacillus alkalisoli</name>
    <dbReference type="NCBI Taxonomy" id="1911548"/>
    <lineage>
        <taxon>Bacteria</taxon>
        <taxon>Bacillati</taxon>
        <taxon>Bacillota</taxon>
        <taxon>Bacilli</taxon>
        <taxon>Bacillales</taxon>
        <taxon>Bacillaceae</taxon>
        <taxon>Lysinibacillus</taxon>
    </lineage>
</organism>
<dbReference type="PANTHER" id="PTHR37299">
    <property type="entry name" value="TRANSCRIPTIONAL REGULATOR-RELATED"/>
    <property type="match status" value="1"/>
</dbReference>
<evidence type="ECO:0000259" key="1">
    <source>
        <dbReference type="PROSITE" id="PS50930"/>
    </source>
</evidence>
<dbReference type="Proteomes" id="UP000616608">
    <property type="component" value="Unassembled WGS sequence"/>
</dbReference>
<dbReference type="SUPFAM" id="SSF52540">
    <property type="entry name" value="P-loop containing nucleoside triphosphate hydrolases"/>
    <property type="match status" value="1"/>
</dbReference>
<name>A0A917G6X1_9BACI</name>
<dbReference type="Pfam" id="PF04397">
    <property type="entry name" value="LytTR"/>
    <property type="match status" value="1"/>
</dbReference>
<dbReference type="EMBL" id="BMJT01000006">
    <property type="protein sequence ID" value="GGG25252.1"/>
    <property type="molecule type" value="Genomic_DNA"/>
</dbReference>
<dbReference type="GO" id="GO:0000156">
    <property type="term" value="F:phosphorelay response regulator activity"/>
    <property type="evidence" value="ECO:0007669"/>
    <property type="project" value="InterPro"/>
</dbReference>
<dbReference type="PROSITE" id="PS50930">
    <property type="entry name" value="HTH_LYTTR"/>
    <property type="match status" value="1"/>
</dbReference>
<keyword evidence="2" id="KW-0067">ATP-binding</keyword>
<dbReference type="InterPro" id="IPR012046">
    <property type="entry name" value="LytTR_ABC"/>
</dbReference>
<gene>
    <name evidence="2" type="ORF">GCM10007425_19800</name>
</gene>
<dbReference type="InterPro" id="IPR007492">
    <property type="entry name" value="LytTR_DNA-bd_dom"/>
</dbReference>
<dbReference type="GO" id="GO:0005524">
    <property type="term" value="F:ATP binding"/>
    <property type="evidence" value="ECO:0007669"/>
    <property type="project" value="UniProtKB-KW"/>
</dbReference>
<keyword evidence="3" id="KW-1185">Reference proteome</keyword>
<dbReference type="RefSeq" id="WP_188614893.1">
    <property type="nucleotide sequence ID" value="NZ_BMJT01000006.1"/>
</dbReference>
<feature type="domain" description="HTH LytTR-type" evidence="1">
    <location>
        <begin position="201"/>
        <end position="307"/>
    </location>
</feature>
<dbReference type="InterPro" id="IPR027417">
    <property type="entry name" value="P-loop_NTPase"/>
</dbReference>
<proteinExistence type="predicted"/>
<dbReference type="Gene3D" id="2.40.50.1020">
    <property type="entry name" value="LytTr DNA-binding domain"/>
    <property type="match status" value="1"/>
</dbReference>
<dbReference type="AlphaFoldDB" id="A0A917G6X1"/>
<dbReference type="PIRSF" id="PIRSF036612">
    <property type="entry name" value="ABC_ATP_LytTR"/>
    <property type="match status" value="1"/>
</dbReference>
<reference evidence="2" key="1">
    <citation type="journal article" date="2014" name="Int. J. Syst. Evol. Microbiol.">
        <title>Complete genome sequence of Corynebacterium casei LMG S-19264T (=DSM 44701T), isolated from a smear-ripened cheese.</title>
        <authorList>
            <consortium name="US DOE Joint Genome Institute (JGI-PGF)"/>
            <person name="Walter F."/>
            <person name="Albersmeier A."/>
            <person name="Kalinowski J."/>
            <person name="Ruckert C."/>
        </authorList>
    </citation>
    <scope>NUCLEOTIDE SEQUENCE</scope>
    <source>
        <strain evidence="2">CGMCC 1.15760</strain>
    </source>
</reference>
<dbReference type="Gene3D" id="3.40.50.300">
    <property type="entry name" value="P-loop containing nucleotide triphosphate hydrolases"/>
    <property type="match status" value="1"/>
</dbReference>
<dbReference type="InterPro" id="IPR046947">
    <property type="entry name" value="LytR-like"/>
</dbReference>
<comment type="caution">
    <text evidence="2">The sequence shown here is derived from an EMBL/GenBank/DDBJ whole genome shotgun (WGS) entry which is preliminary data.</text>
</comment>
<evidence type="ECO:0000313" key="3">
    <source>
        <dbReference type="Proteomes" id="UP000616608"/>
    </source>
</evidence>
<evidence type="ECO:0000313" key="2">
    <source>
        <dbReference type="EMBL" id="GGG25252.1"/>
    </source>
</evidence>
<dbReference type="GO" id="GO:0003677">
    <property type="term" value="F:DNA binding"/>
    <property type="evidence" value="ECO:0007669"/>
    <property type="project" value="InterPro"/>
</dbReference>
<protein>
    <submittedName>
        <fullName evidence="2">ABC transporter ATP-binding protein</fullName>
    </submittedName>
</protein>
<keyword evidence="2" id="KW-0547">Nucleotide-binding</keyword>
<reference evidence="2" key="2">
    <citation type="submission" date="2020-09" db="EMBL/GenBank/DDBJ databases">
        <authorList>
            <person name="Sun Q."/>
            <person name="Zhou Y."/>
        </authorList>
    </citation>
    <scope>NUCLEOTIDE SEQUENCE</scope>
    <source>
        <strain evidence="2">CGMCC 1.15760</strain>
    </source>
</reference>
<dbReference type="SMART" id="SM00850">
    <property type="entry name" value="LytTR"/>
    <property type="match status" value="1"/>
</dbReference>
<sequence length="307" mass="35577">MSLVLQKYTADGSILLPTITLPTHEQQIIGIHADVKRVAYFTTHFANHADTFVLQRTPYLYRFLRVKEYFSFLIPLYDSPLTSAQLIKMMQVTHLANQKLNTLTYSEKKVVQSALLFLTQENYLLIEEPFQNIDEANSSLLQNIFHKVAQNKDTMLLSSNFHEVVSGADVLYKLNERGLHHIETENEVTPHSETDIKFEKIPTRHEEKIMLFNPPEIDYIESLDGQVYVYVNGDAFQCSLTLQQLEQRLLPFGFFRCHRSYIVNLQKVREIITWTRNSYSLVLTSDTTNQVPLSKKRLTTLKSMLGI</sequence>